<dbReference type="Pfam" id="PF06271">
    <property type="entry name" value="RDD"/>
    <property type="match status" value="1"/>
</dbReference>
<accession>A0A9Q9CJ41</accession>
<dbReference type="Proteomes" id="UP001058072">
    <property type="component" value="Chromosome"/>
</dbReference>
<sequence>MKESIYIANFIQRSNAYLLDFGMTILFIFMCAFTLMGWLQKVILILGLYLLIFLIPCLNQGQSIGKLIFKLKPLHLKSHTPLAWWEIQLRELTKYLLFILTFGLSHIISYFMCSERSDHRTLHDLIFKTEVIDLKPQIKNYEANQFAEDDYYQNYKTQRTIR</sequence>
<dbReference type="EMBL" id="CP071250">
    <property type="protein sequence ID" value="UUF07921.1"/>
    <property type="molecule type" value="Genomic_DNA"/>
</dbReference>
<evidence type="ECO:0000313" key="8">
    <source>
        <dbReference type="EMBL" id="UUF07921.1"/>
    </source>
</evidence>
<feature type="transmembrane region" description="Helical" evidence="6">
    <location>
        <begin position="95"/>
        <end position="112"/>
    </location>
</feature>
<evidence type="ECO:0000256" key="6">
    <source>
        <dbReference type="SAM" id="Phobius"/>
    </source>
</evidence>
<comment type="subcellular location">
    <subcellularLocation>
        <location evidence="1">Cell membrane</location>
        <topology evidence="1">Multi-pass membrane protein</topology>
    </subcellularLocation>
</comment>
<keyword evidence="3 6" id="KW-0812">Transmembrane</keyword>
<evidence type="ECO:0000256" key="5">
    <source>
        <dbReference type="ARBA" id="ARBA00023136"/>
    </source>
</evidence>
<evidence type="ECO:0000256" key="4">
    <source>
        <dbReference type="ARBA" id="ARBA00022989"/>
    </source>
</evidence>
<dbReference type="AlphaFoldDB" id="A0A9Q9CJ41"/>
<dbReference type="InterPro" id="IPR010432">
    <property type="entry name" value="RDD"/>
</dbReference>
<dbReference type="PANTHER" id="PTHR36115">
    <property type="entry name" value="PROLINE-RICH ANTIGEN HOMOLOG-RELATED"/>
    <property type="match status" value="1"/>
</dbReference>
<feature type="domain" description="RDD" evidence="7">
    <location>
        <begin position="8"/>
        <end position="126"/>
    </location>
</feature>
<dbReference type="GO" id="GO:0005886">
    <property type="term" value="C:plasma membrane"/>
    <property type="evidence" value="ECO:0007669"/>
    <property type="project" value="UniProtKB-SubCell"/>
</dbReference>
<keyword evidence="4 6" id="KW-1133">Transmembrane helix</keyword>
<evidence type="ECO:0000259" key="7">
    <source>
        <dbReference type="Pfam" id="PF06271"/>
    </source>
</evidence>
<keyword evidence="2" id="KW-1003">Cell membrane</keyword>
<dbReference type="InterPro" id="IPR051791">
    <property type="entry name" value="Pra-immunoreactive"/>
</dbReference>
<evidence type="ECO:0000256" key="3">
    <source>
        <dbReference type="ARBA" id="ARBA00022692"/>
    </source>
</evidence>
<protein>
    <submittedName>
        <fullName evidence="8">RDD family protein</fullName>
    </submittedName>
</protein>
<reference evidence="8" key="1">
    <citation type="submission" date="2021-03" db="EMBL/GenBank/DDBJ databases">
        <title>Comparative Genomics and Metabolomics in the genus Turicibacter.</title>
        <authorList>
            <person name="Maki J."/>
            <person name="Looft T."/>
        </authorList>
    </citation>
    <scope>NUCLEOTIDE SEQUENCE</scope>
    <source>
        <strain evidence="8">ISU324</strain>
    </source>
</reference>
<organism evidence="8 9">
    <name type="scientific">Turicibacter bilis</name>
    <dbReference type="NCBI Taxonomy" id="2735723"/>
    <lineage>
        <taxon>Bacteria</taxon>
        <taxon>Bacillati</taxon>
        <taxon>Bacillota</taxon>
        <taxon>Erysipelotrichia</taxon>
        <taxon>Erysipelotrichales</taxon>
        <taxon>Turicibacteraceae</taxon>
        <taxon>Turicibacter</taxon>
    </lineage>
</organism>
<feature type="transmembrane region" description="Helical" evidence="6">
    <location>
        <begin position="16"/>
        <end position="36"/>
    </location>
</feature>
<feature type="transmembrane region" description="Helical" evidence="6">
    <location>
        <begin position="42"/>
        <end position="59"/>
    </location>
</feature>
<evidence type="ECO:0000256" key="2">
    <source>
        <dbReference type="ARBA" id="ARBA00022475"/>
    </source>
</evidence>
<evidence type="ECO:0000313" key="9">
    <source>
        <dbReference type="Proteomes" id="UP001058072"/>
    </source>
</evidence>
<keyword evidence="5 6" id="KW-0472">Membrane</keyword>
<dbReference type="RefSeq" id="WP_212724599.1">
    <property type="nucleotide sequence ID" value="NZ_CP071250.1"/>
</dbReference>
<evidence type="ECO:0000256" key="1">
    <source>
        <dbReference type="ARBA" id="ARBA00004651"/>
    </source>
</evidence>
<name>A0A9Q9CJ41_9FIRM</name>
<proteinExistence type="predicted"/>
<gene>
    <name evidence="8" type="ORF">J0J70_09895</name>
</gene>
<dbReference type="PANTHER" id="PTHR36115:SF9">
    <property type="entry name" value="LMO1584 PROTEIN"/>
    <property type="match status" value="1"/>
</dbReference>